<protein>
    <submittedName>
        <fullName evidence="6">DUF3324 domain-containing protein</fullName>
    </submittedName>
</protein>
<evidence type="ECO:0000256" key="1">
    <source>
        <dbReference type="SAM" id="Phobius"/>
    </source>
</evidence>
<dbReference type="KEGG" id="lpse:FGL85_01865"/>
<dbReference type="EMBL" id="JARGDN010000015">
    <property type="protein sequence ID" value="MDG9734207.1"/>
    <property type="molecule type" value="Genomic_DNA"/>
</dbReference>
<evidence type="ECO:0000313" key="7">
    <source>
        <dbReference type="Proteomes" id="UP000321296"/>
    </source>
</evidence>
<organism evidence="6 7">
    <name type="scientific">Leuconostoc pseudomesenteroides</name>
    <dbReference type="NCBI Taxonomy" id="33968"/>
    <lineage>
        <taxon>Bacteria</taxon>
        <taxon>Bacillati</taxon>
        <taxon>Bacillota</taxon>
        <taxon>Bacilli</taxon>
        <taxon>Lactobacillales</taxon>
        <taxon>Lactobacillaceae</taxon>
        <taxon>Leuconostoc</taxon>
    </lineage>
</organism>
<evidence type="ECO:0000313" key="5">
    <source>
        <dbReference type="EMBL" id="MDG9734207.1"/>
    </source>
</evidence>
<dbReference type="EMBL" id="CP042383">
    <property type="protein sequence ID" value="QEA41355.1"/>
    <property type="molecule type" value="Genomic_DNA"/>
</dbReference>
<feature type="transmembrane region" description="Helical" evidence="1">
    <location>
        <begin position="323"/>
        <end position="341"/>
    </location>
</feature>
<name>A0A5B8T0S5_LEUPS</name>
<evidence type="ECO:0000256" key="2">
    <source>
        <dbReference type="SAM" id="SignalP"/>
    </source>
</evidence>
<feature type="signal peptide" evidence="2">
    <location>
        <begin position="1"/>
        <end position="26"/>
    </location>
</feature>
<keyword evidence="1" id="KW-0812">Transmembrane</keyword>
<evidence type="ECO:0000259" key="3">
    <source>
        <dbReference type="Pfam" id="PF06030"/>
    </source>
</evidence>
<keyword evidence="1" id="KW-0472">Membrane</keyword>
<dbReference type="GeneID" id="64345698"/>
<accession>A0A5B8T0S5</accession>
<sequence length="356" mass="38957">MLTKKIGLILAATTFAMAPLLGLAHADDASSTSDSSSAMGMRVSAVLPENQVNKAHTYFDLLVKPNDEQTLVVNLTNTTDKAQTVNTEVSAAKTNINGVAEYGPSNNKLDQSVPFDFGKVAEIPKQVEVPANSTKKLEVKIKIPNKTWQGIVAGGITITQAASSSTADTSSKAGVTIRNRYAYAIGVVLQTADKTDLKEKLNLAEVSAGQISSRNAVISELHNTTEAYLNGISVTSKVTRQNSKKVIYEAKKSSMQIAPNAVFEYPLSLEGHPFKAGRYTMNMTVKSKKSTWHFTKNFTITNKEAKSLNDKDVTLVHDEGFNWWWLVAIAIVLIAGIFFWWNRRRKDKGQVSDEIN</sequence>
<dbReference type="RefSeq" id="WP_010276156.1">
    <property type="nucleotide sequence ID" value="NZ_CP042383.1"/>
</dbReference>
<keyword evidence="2" id="KW-0732">Signal</keyword>
<keyword evidence="8" id="KW-1185">Reference proteome</keyword>
<dbReference type="Proteomes" id="UP000321296">
    <property type="component" value="Chromosome"/>
</dbReference>
<feature type="chain" id="PRO_5022749329" evidence="2">
    <location>
        <begin position="27"/>
        <end position="356"/>
    </location>
</feature>
<evidence type="ECO:0000313" key="8">
    <source>
        <dbReference type="Proteomes" id="UP001529201"/>
    </source>
</evidence>
<dbReference type="InterPro" id="IPR010317">
    <property type="entry name" value="WxLIP_PGBD"/>
</dbReference>
<gene>
    <name evidence="6" type="ORF">FGL85_01865</name>
    <name evidence="5" type="ORF">P1N92_08825</name>
</gene>
<dbReference type="AlphaFoldDB" id="A0A5B8T0S5"/>
<dbReference type="Pfam" id="PF11797">
    <property type="entry name" value="WxLIP_HBD"/>
    <property type="match status" value="1"/>
</dbReference>
<proteinExistence type="predicted"/>
<keyword evidence="1" id="KW-1133">Transmembrane helix</keyword>
<dbReference type="Pfam" id="PF06030">
    <property type="entry name" value="WxLIP_PGBD"/>
    <property type="match status" value="1"/>
</dbReference>
<reference evidence="6 7" key="1">
    <citation type="submission" date="2019-06" db="EMBL/GenBank/DDBJ databases">
        <title>Genome analyses of bacteria isolated from kimchi.</title>
        <authorList>
            <person name="Lee S."/>
            <person name="Ahn S."/>
            <person name="Roh S."/>
        </authorList>
    </citation>
    <scope>NUCLEOTIDE SEQUENCE [LARGE SCALE GENOMIC DNA]</scope>
    <source>
        <strain evidence="6 7">CBA3630</strain>
    </source>
</reference>
<dbReference type="InterPro" id="IPR021759">
    <property type="entry name" value="WxLIP_HBD"/>
</dbReference>
<dbReference type="Proteomes" id="UP001529201">
    <property type="component" value="Unassembled WGS sequence"/>
</dbReference>
<feature type="domain" description="WxL Interacting Protein host binding" evidence="4">
    <location>
        <begin position="173"/>
        <end position="309"/>
    </location>
</feature>
<evidence type="ECO:0000313" key="6">
    <source>
        <dbReference type="EMBL" id="QEA41355.1"/>
    </source>
</evidence>
<evidence type="ECO:0000259" key="4">
    <source>
        <dbReference type="Pfam" id="PF11797"/>
    </source>
</evidence>
<feature type="domain" description="WxL Interacting Protein peptidoglycan binding" evidence="3">
    <location>
        <begin position="43"/>
        <end position="159"/>
    </location>
</feature>
<reference evidence="5 8" key="2">
    <citation type="submission" date="2023-02" db="EMBL/GenBank/DDBJ databases">
        <title>Antimicrobial susceptibility testing and tentative epidemiological cut-off values for Lactobacillaceae family species intended for ingestion.</title>
        <authorList>
            <person name="Noehr-Meldgaard K."/>
            <person name="Struve C."/>
            <person name="Ingmer H."/>
            <person name="Koza A."/>
            <person name="Al-Nakeeb K."/>
            <person name="Agersoe Y."/>
        </authorList>
    </citation>
    <scope>NUCLEOTIDE SEQUENCE [LARGE SCALE GENOMIC DNA]</scope>
    <source>
        <strain evidence="5 8">DSM 20193</strain>
    </source>
</reference>